<organism evidence="2 3">
    <name type="scientific">Alternaria burnsii</name>
    <dbReference type="NCBI Taxonomy" id="1187904"/>
    <lineage>
        <taxon>Eukaryota</taxon>
        <taxon>Fungi</taxon>
        <taxon>Dikarya</taxon>
        <taxon>Ascomycota</taxon>
        <taxon>Pezizomycotina</taxon>
        <taxon>Dothideomycetes</taxon>
        <taxon>Pleosporomycetidae</taxon>
        <taxon>Pleosporales</taxon>
        <taxon>Pleosporineae</taxon>
        <taxon>Pleosporaceae</taxon>
        <taxon>Alternaria</taxon>
        <taxon>Alternaria sect. Alternaria</taxon>
    </lineage>
</organism>
<comment type="caution">
    <text evidence="2">The sequence shown here is derived from an EMBL/GenBank/DDBJ whole genome shotgun (WGS) entry which is preliminary data.</text>
</comment>
<feature type="region of interest" description="Disordered" evidence="1">
    <location>
        <begin position="60"/>
        <end position="80"/>
    </location>
</feature>
<dbReference type="GeneID" id="62201428"/>
<proteinExistence type="predicted"/>
<reference evidence="2" key="1">
    <citation type="submission" date="2020-01" db="EMBL/GenBank/DDBJ databases">
        <authorList>
            <person name="Feng Z.H.Z."/>
        </authorList>
    </citation>
    <scope>NUCLEOTIDE SEQUENCE</scope>
    <source>
        <strain evidence="2">CBS107.38</strain>
    </source>
</reference>
<accession>A0A8H7BA56</accession>
<dbReference type="RefSeq" id="XP_038789528.1">
    <property type="nucleotide sequence ID" value="XM_038928250.1"/>
</dbReference>
<sequence>MAVALCARIADSLAKRFTTLLSASTSSICMRLEYMSTAIPVGEDHGSANEPPDPSCLPLVPLMGSPSKAEHEPEASHPGPTPASAAFCRMLLGSSQRVMPVPSNVAFAFAEAGSGIFQAYETSHLALSLANILIIFLTSDQDGQDRQKDHFLPVAFRTILPNLSVTRAVAVRNQSPSSSTRGLSCLTHDKGPWTPCIQPNASGVHTEGTREVKYHVFRHASERGDQLPA</sequence>
<gene>
    <name evidence="2" type="ORF">GT037_003203</name>
</gene>
<evidence type="ECO:0000313" key="2">
    <source>
        <dbReference type="EMBL" id="KAF7679455.1"/>
    </source>
</evidence>
<name>A0A8H7BA56_9PLEO</name>
<protein>
    <submittedName>
        <fullName evidence="2">Uncharacterized protein</fullName>
    </submittedName>
</protein>
<reference evidence="2" key="2">
    <citation type="submission" date="2020-08" db="EMBL/GenBank/DDBJ databases">
        <title>Draft Genome Sequence of Cumin Blight Pathogen Alternaria burnsii.</title>
        <authorList>
            <person name="Feng Z."/>
        </authorList>
    </citation>
    <scope>NUCLEOTIDE SEQUENCE</scope>
    <source>
        <strain evidence="2">CBS107.38</strain>
    </source>
</reference>
<evidence type="ECO:0000256" key="1">
    <source>
        <dbReference type="SAM" id="MobiDB-lite"/>
    </source>
</evidence>
<keyword evidence="3" id="KW-1185">Reference proteome</keyword>
<dbReference type="AlphaFoldDB" id="A0A8H7BA56"/>
<dbReference type="Proteomes" id="UP000596902">
    <property type="component" value="Unassembled WGS sequence"/>
</dbReference>
<evidence type="ECO:0000313" key="3">
    <source>
        <dbReference type="Proteomes" id="UP000596902"/>
    </source>
</evidence>
<dbReference type="EMBL" id="JAAABM010000003">
    <property type="protein sequence ID" value="KAF7679455.1"/>
    <property type="molecule type" value="Genomic_DNA"/>
</dbReference>